<keyword evidence="5" id="KW-0158">Chromosome</keyword>
<dbReference type="InterPro" id="IPR038487">
    <property type="entry name" value="Mre11_capping_dom"/>
</dbReference>
<keyword evidence="14 16" id="KW-0539">Nucleus</keyword>
<comment type="cofactor">
    <cofactor evidence="1">
        <name>Mn(2+)</name>
        <dbReference type="ChEBI" id="CHEBI:29035"/>
    </cofactor>
</comment>
<keyword evidence="12 16" id="KW-0234">DNA repair</keyword>
<dbReference type="PANTHER" id="PTHR10139:SF1">
    <property type="entry name" value="DOUBLE-STRAND BREAK REPAIR PROTEIN MRE11"/>
    <property type="match status" value="1"/>
</dbReference>
<evidence type="ECO:0000256" key="4">
    <source>
        <dbReference type="ARBA" id="ARBA00009028"/>
    </source>
</evidence>
<dbReference type="GO" id="GO:0000724">
    <property type="term" value="P:double-strand break repair via homologous recombination"/>
    <property type="evidence" value="ECO:0007669"/>
    <property type="project" value="TreeGrafter"/>
</dbReference>
<feature type="compositionally biased region" description="Acidic residues" evidence="17">
    <location>
        <begin position="804"/>
        <end position="813"/>
    </location>
</feature>
<keyword evidence="15 16" id="KW-0469">Meiosis</keyword>
<keyword evidence="6 16" id="KW-0540">Nuclease</keyword>
<dbReference type="Gene3D" id="3.30.110.110">
    <property type="entry name" value="Mre11, capping domain"/>
    <property type="match status" value="1"/>
</dbReference>
<evidence type="ECO:0000256" key="13">
    <source>
        <dbReference type="ARBA" id="ARBA00023211"/>
    </source>
</evidence>
<dbReference type="GO" id="GO:0031573">
    <property type="term" value="P:mitotic intra-S DNA damage checkpoint signaling"/>
    <property type="evidence" value="ECO:0007669"/>
    <property type="project" value="TreeGrafter"/>
</dbReference>
<dbReference type="GO" id="GO:0000723">
    <property type="term" value="P:telomere maintenance"/>
    <property type="evidence" value="ECO:0007669"/>
    <property type="project" value="TreeGrafter"/>
</dbReference>
<dbReference type="GO" id="GO:0030870">
    <property type="term" value="C:Mre11 complex"/>
    <property type="evidence" value="ECO:0007669"/>
    <property type="project" value="InterPro"/>
</dbReference>
<evidence type="ECO:0000256" key="11">
    <source>
        <dbReference type="ARBA" id="ARBA00022839"/>
    </source>
</evidence>
<organism evidence="19 20">
    <name type="scientific">Smittium simulii</name>
    <dbReference type="NCBI Taxonomy" id="133385"/>
    <lineage>
        <taxon>Eukaryota</taxon>
        <taxon>Fungi</taxon>
        <taxon>Fungi incertae sedis</taxon>
        <taxon>Zoopagomycota</taxon>
        <taxon>Kickxellomycotina</taxon>
        <taxon>Harpellomycetes</taxon>
        <taxon>Harpellales</taxon>
        <taxon>Legeriomycetaceae</taxon>
        <taxon>Smittium</taxon>
    </lineage>
</organism>
<evidence type="ECO:0000256" key="8">
    <source>
        <dbReference type="ARBA" id="ARBA00022759"/>
    </source>
</evidence>
<evidence type="ECO:0000256" key="14">
    <source>
        <dbReference type="ARBA" id="ARBA00023242"/>
    </source>
</evidence>
<dbReference type="STRING" id="133385.A0A2T9YKR7"/>
<evidence type="ECO:0000313" key="19">
    <source>
        <dbReference type="EMBL" id="PVU92931.1"/>
    </source>
</evidence>
<evidence type="ECO:0000313" key="20">
    <source>
        <dbReference type="Proteomes" id="UP000245383"/>
    </source>
</evidence>
<dbReference type="Proteomes" id="UP000245383">
    <property type="component" value="Unassembled WGS sequence"/>
</dbReference>
<dbReference type="InterPro" id="IPR029052">
    <property type="entry name" value="Metallo-depent_PP-like"/>
</dbReference>
<dbReference type="SMART" id="SM01347">
    <property type="entry name" value="Mre11_DNA_bind"/>
    <property type="match status" value="1"/>
</dbReference>
<proteinExistence type="inferred from homology"/>
<feature type="region of interest" description="Disordered" evidence="17">
    <location>
        <begin position="783"/>
        <end position="824"/>
    </location>
</feature>
<evidence type="ECO:0000256" key="1">
    <source>
        <dbReference type="ARBA" id="ARBA00001936"/>
    </source>
</evidence>
<keyword evidence="20" id="KW-1185">Reference proteome</keyword>
<evidence type="ECO:0000256" key="3">
    <source>
        <dbReference type="ARBA" id="ARBA00004286"/>
    </source>
</evidence>
<dbReference type="EMBL" id="MBFR01000144">
    <property type="protein sequence ID" value="PVU92931.1"/>
    <property type="molecule type" value="Genomic_DNA"/>
</dbReference>
<evidence type="ECO:0000256" key="2">
    <source>
        <dbReference type="ARBA" id="ARBA00004123"/>
    </source>
</evidence>
<feature type="region of interest" description="Disordered" evidence="17">
    <location>
        <begin position="580"/>
        <end position="604"/>
    </location>
</feature>
<dbReference type="NCBIfam" id="TIGR00583">
    <property type="entry name" value="mre11"/>
    <property type="match status" value="1"/>
</dbReference>
<evidence type="ECO:0000256" key="17">
    <source>
        <dbReference type="SAM" id="MobiDB-lite"/>
    </source>
</evidence>
<evidence type="ECO:0000256" key="7">
    <source>
        <dbReference type="ARBA" id="ARBA00022723"/>
    </source>
</evidence>
<evidence type="ECO:0000256" key="5">
    <source>
        <dbReference type="ARBA" id="ARBA00022454"/>
    </source>
</evidence>
<dbReference type="InterPro" id="IPR004843">
    <property type="entry name" value="Calcineurin-like_PHP"/>
</dbReference>
<evidence type="ECO:0000259" key="18">
    <source>
        <dbReference type="SMART" id="SM01347"/>
    </source>
</evidence>
<dbReference type="InterPro" id="IPR007281">
    <property type="entry name" value="Mre11_DNA-bd"/>
</dbReference>
<evidence type="ECO:0000256" key="10">
    <source>
        <dbReference type="ARBA" id="ARBA00022801"/>
    </source>
</evidence>
<dbReference type="GO" id="GO:0035861">
    <property type="term" value="C:site of double-strand break"/>
    <property type="evidence" value="ECO:0007669"/>
    <property type="project" value="TreeGrafter"/>
</dbReference>
<feature type="region of interest" description="Disordered" evidence="17">
    <location>
        <begin position="714"/>
        <end position="738"/>
    </location>
</feature>
<dbReference type="GO" id="GO:0097552">
    <property type="term" value="P:mitochondrial double-strand break repair via homologous recombination"/>
    <property type="evidence" value="ECO:0007669"/>
    <property type="project" value="TreeGrafter"/>
</dbReference>
<dbReference type="CDD" id="cd00840">
    <property type="entry name" value="MPP_Mre11_N"/>
    <property type="match status" value="1"/>
</dbReference>
<dbReference type="GO" id="GO:0006303">
    <property type="term" value="P:double-strand break repair via nonhomologous end joining"/>
    <property type="evidence" value="ECO:0007669"/>
    <property type="project" value="TreeGrafter"/>
</dbReference>
<evidence type="ECO:0000256" key="6">
    <source>
        <dbReference type="ARBA" id="ARBA00022722"/>
    </source>
</evidence>
<keyword evidence="8 16" id="KW-0255">Endonuclease</keyword>
<dbReference type="OrthoDB" id="30417at2759"/>
<dbReference type="Gene3D" id="3.60.21.10">
    <property type="match status" value="1"/>
</dbReference>
<dbReference type="GO" id="GO:0000014">
    <property type="term" value="F:single-stranded DNA endodeoxyribonuclease activity"/>
    <property type="evidence" value="ECO:0007669"/>
    <property type="project" value="TreeGrafter"/>
</dbReference>
<keyword evidence="9 16" id="KW-0227">DNA damage</keyword>
<comment type="caution">
    <text evidence="19">The sequence shown here is derived from an EMBL/GenBank/DDBJ whole genome shotgun (WGS) entry which is preliminary data.</text>
</comment>
<dbReference type="GO" id="GO:0007095">
    <property type="term" value="P:mitotic G2 DNA damage checkpoint signaling"/>
    <property type="evidence" value="ECO:0007669"/>
    <property type="project" value="TreeGrafter"/>
</dbReference>
<dbReference type="AlphaFoldDB" id="A0A2T9YKR7"/>
<dbReference type="Pfam" id="PF00149">
    <property type="entry name" value="Metallophos"/>
    <property type="match status" value="1"/>
</dbReference>
<sequence length="824" mass="94017">MPQYNDADEIRILVATDNHLGYLEKDPIRGKDSFNAFEEIFQLAAIKKADFILLGGDIFHFNQPTRACMYKTMNIIRKYCFGSRKSLIEYKSDPTLNFSSDINNVNFLNPNLNISMPVFTIHGNHDDPSGDGNLSAIDILAEAGLVNYFGKTKNVDKITLDPILLEKNNTKVAIYGIGSIRDERLYRTMATRNLKMNRPDKNKDDYFNIMTIHQNRFPHGRTNFIPEDFLEDFLDVVIWGHEHECLIDPQYNPSKNFHVIQPGSSVATSLSQSETKNKYVCLLKITGKRFELEKLRLQNIRPFSMTTVALSQVPELNRFSTEQNVIKYLTKILNQELKLAQKKYLDQLQEKVDGVTNFLGNNPKPTIRIRVDFSGGFEPFFAHKFGIYFMETIANPKDILLFYKRQKTKTLGADEDNEINNEENINDINPSSGSAKAKMSQMVESFIKAQDLKVFVDLELHNSIKQFVEKGDNNAIGSFVQSFLNESNKELKTYSPNSLQEISELAREVQLKRRNRVIKQFGFDSESEDEKLQDIDEKLDLKKEIIQSANNSSQDEFNANSYKKTVIKKEKNRNLNKSTTKYSTYKSPTSEDMGISQDDSDSFNQNHKNTMQVKSESDDNNDSEFSTVNFKAGKLKKNEPIADDTNVIKTRARATSNTNSGGNGIIKAEYNSRSKEIKNSQESLFEDKVPGLYNYFKSTVKNESDLSESIVIDETSSEDEPMLNTKHQKQNHSGLEDSDTVLLNPGFKRAAKQDSLLVKEHKITRSKKAISTSGKVANVTDSQVKYKHKSRNATRKNETAFIDNDSDDDEDENSYARFSSTRRL</sequence>
<comment type="similarity">
    <text evidence="4 16">Belongs to the MRE11/RAD32 family.</text>
</comment>
<dbReference type="InterPro" id="IPR041796">
    <property type="entry name" value="Mre11_N"/>
</dbReference>
<comment type="subcellular location">
    <subcellularLocation>
        <location evidence="3">Chromosome</location>
    </subcellularLocation>
    <subcellularLocation>
        <location evidence="2">Nucleus</location>
    </subcellularLocation>
</comment>
<feature type="compositionally biased region" description="Low complexity" evidence="17">
    <location>
        <begin position="580"/>
        <end position="590"/>
    </location>
</feature>
<evidence type="ECO:0000256" key="16">
    <source>
        <dbReference type="RuleBase" id="RU003447"/>
    </source>
</evidence>
<dbReference type="GO" id="GO:0042138">
    <property type="term" value="P:meiotic DNA double-strand break formation"/>
    <property type="evidence" value="ECO:0007669"/>
    <property type="project" value="TreeGrafter"/>
</dbReference>
<reference evidence="19 20" key="1">
    <citation type="journal article" date="2018" name="MBio">
        <title>Comparative Genomics Reveals the Core Gene Toolbox for the Fungus-Insect Symbiosis.</title>
        <authorList>
            <person name="Wang Y."/>
            <person name="Stata M."/>
            <person name="Wang W."/>
            <person name="Stajich J.E."/>
            <person name="White M.M."/>
            <person name="Moncalvo J.M."/>
        </authorList>
    </citation>
    <scope>NUCLEOTIDE SEQUENCE [LARGE SCALE GENOMIC DNA]</scope>
    <source>
        <strain evidence="19 20">SWE-8-4</strain>
    </source>
</reference>
<keyword evidence="10 16" id="KW-0378">Hydrolase</keyword>
<dbReference type="InterPro" id="IPR003701">
    <property type="entry name" value="Mre11"/>
</dbReference>
<feature type="compositionally biased region" description="Basic residues" evidence="17">
    <location>
        <begin position="785"/>
        <end position="794"/>
    </location>
</feature>
<dbReference type="FunFam" id="3.60.21.10:FF:000011">
    <property type="entry name" value="Double-strand break repair protein"/>
    <property type="match status" value="1"/>
</dbReference>
<feature type="domain" description="Mre11 DNA-binding" evidence="18">
    <location>
        <begin position="290"/>
        <end position="467"/>
    </location>
</feature>
<keyword evidence="11 16" id="KW-0269">Exonuclease</keyword>
<gene>
    <name evidence="19" type="ORF">BB561_003536</name>
</gene>
<keyword evidence="13 16" id="KW-0464">Manganese</keyword>
<evidence type="ECO:0000256" key="12">
    <source>
        <dbReference type="ARBA" id="ARBA00023204"/>
    </source>
</evidence>
<protein>
    <recommendedName>
        <fullName evidence="18">Mre11 DNA-binding domain-containing protein</fullName>
    </recommendedName>
</protein>
<dbReference type="SUPFAM" id="SSF56300">
    <property type="entry name" value="Metallo-dependent phosphatases"/>
    <property type="match status" value="1"/>
</dbReference>
<evidence type="ECO:0000256" key="9">
    <source>
        <dbReference type="ARBA" id="ARBA00022763"/>
    </source>
</evidence>
<evidence type="ECO:0000256" key="15">
    <source>
        <dbReference type="ARBA" id="ARBA00023254"/>
    </source>
</evidence>
<dbReference type="Pfam" id="PF04152">
    <property type="entry name" value="Mre11_DNA_bind"/>
    <property type="match status" value="1"/>
</dbReference>
<name>A0A2T9YKR7_9FUNG</name>
<dbReference type="GO" id="GO:0030145">
    <property type="term" value="F:manganese ion binding"/>
    <property type="evidence" value="ECO:0007669"/>
    <property type="project" value="InterPro"/>
</dbReference>
<accession>A0A2T9YKR7</accession>
<keyword evidence="7" id="KW-0479">Metal-binding</keyword>
<dbReference type="PANTHER" id="PTHR10139">
    <property type="entry name" value="DOUBLE-STRAND BREAK REPAIR PROTEIN MRE11"/>
    <property type="match status" value="1"/>
</dbReference>
<dbReference type="GO" id="GO:0008296">
    <property type="term" value="F:3'-5'-DNA exonuclease activity"/>
    <property type="evidence" value="ECO:0007669"/>
    <property type="project" value="InterPro"/>
</dbReference>